<feature type="binding site" evidence="18">
    <location>
        <position position="816"/>
    </location>
    <ligand>
        <name>Mg(2+)</name>
        <dbReference type="ChEBI" id="CHEBI:18420"/>
    </ligand>
</feature>
<dbReference type="GO" id="GO:0005768">
    <property type="term" value="C:endosome"/>
    <property type="evidence" value="ECO:0007669"/>
    <property type="project" value="TreeGrafter"/>
</dbReference>
<dbReference type="InterPro" id="IPR023298">
    <property type="entry name" value="ATPase_P-typ_TM_dom_sf"/>
</dbReference>
<feature type="transmembrane region" description="Helical" evidence="19">
    <location>
        <begin position="145"/>
        <end position="164"/>
    </location>
</feature>
<feature type="transmembrane region" description="Helical" evidence="19">
    <location>
        <begin position="951"/>
        <end position="971"/>
    </location>
</feature>
<feature type="transmembrane region" description="Helical" evidence="19">
    <location>
        <begin position="1045"/>
        <end position="1068"/>
    </location>
</feature>
<dbReference type="Gene3D" id="3.40.1110.10">
    <property type="entry name" value="Calcium-transporting ATPase, cytoplasmic domain N"/>
    <property type="match status" value="1"/>
</dbReference>
<evidence type="ECO:0000256" key="11">
    <source>
        <dbReference type="ARBA" id="ARBA00022989"/>
    </source>
</evidence>
<dbReference type="InterPro" id="IPR036412">
    <property type="entry name" value="HAD-like_sf"/>
</dbReference>
<dbReference type="GO" id="GO:0005886">
    <property type="term" value="C:plasma membrane"/>
    <property type="evidence" value="ECO:0007669"/>
    <property type="project" value="TreeGrafter"/>
</dbReference>
<feature type="transmembrane region" description="Helical" evidence="19">
    <location>
        <begin position="375"/>
        <end position="394"/>
    </location>
</feature>
<evidence type="ECO:0000256" key="13">
    <source>
        <dbReference type="ARBA" id="ARBA00023055"/>
    </source>
</evidence>
<evidence type="ECO:0000256" key="17">
    <source>
        <dbReference type="PIRSR" id="PIRSR606539-2"/>
    </source>
</evidence>
<feature type="transmembrane region" description="Helical" evidence="19">
    <location>
        <begin position="1005"/>
        <end position="1025"/>
    </location>
</feature>
<keyword evidence="9 18" id="KW-0460">Magnesium</keyword>
<sequence>MVSPFCSRRKAFHSAAHVPAGTEGCSYSQEYELSNLDEMPLMMSEEGFENDESDYQTLPRARAGQRRGGLGWFLLGGWKLLCASPHLLNVLLRFSRNGKHARCLKLKVFLSPQVLYQQFKFFLNLYFLVVACSQFVTSLKIGYLYTYWAPLGFVMAVTMVREAVDEVRRFQRDKEMNSQLYSKLTVRGKVQVKSSDIQVGDLVIVEKNQRIPADMIFLRTSEKTGESCFIRTDQLDGETDWKLKVAVGCTQRLPAVGDLFSISAHVYAQKPQLDIHSFEGNFTRDDCEPQIHESLSIENTLWASTVVASGTVIGVVIYTGKETRSVLNTSFAQNKVGLLDLELNRLTKALFLAQVVLSVVMVALQGFVGPWFRNLFRFVVLFSYIIPISLRVNLDMGKSAYGWMITKDENIPGTVVRTSTIPEELGRLVYLLTDKTGTLTQNEMIFKRLHLGTVSYGTDTMDEIQSHIIQSYAQVSHRSPACGGSCGATPSRKPQTSGPKIRKSVSSRIHEAVKAIALCHNVTPVYESHPGVNGETESAEADQDFSDDNRTYQASSPDEVALVRWTESVGLTLVNRDLTSLQLKTPSGQILSFHILQIFPFTSESKRMGIIVREESTGEISFYMKGADVAMATIVQYNDWLEEECGNMAREGLRTLVVAKKGLSEEQYQDFENRYNQAKLSIHDRSLKVAAVVESLEREMELLCLTGVEDQLQADVRPTLELLRNAGIKVGKPRDPREAHLELNAFRRKHDCTLVVSGDSLEVCLRYYEHEFVELACQCPAVVCCRCSPTQKAQIVRLLQRHTANRTCAIGDGGNDVSMIQAADCGIGIEGKEGKQASLAADFSITQFRHIGRLLMVHGRNSYKRSAALGQFVMHRGMIISTMQAVFSSIFYFASVPLYQGFLMVGYATIYTMFPVFSLVLDQDVKPEMALLYPELYKDLTKGRSLSFKTFLIWVLISVYQGGILMYGALVLFESEFVHVVAISFTALVLTELLMVALTIRTWHWLMVLAEFFSLGCYLASLAFLNEYFGIGRVSPGAFLDLTFITTWPFLWKVSAITLVSCLPLYILKYLKRKFSPPSYSKLST</sequence>
<feature type="region of interest" description="Disordered" evidence="20">
    <location>
        <begin position="528"/>
        <end position="553"/>
    </location>
</feature>
<evidence type="ECO:0000256" key="20">
    <source>
        <dbReference type="SAM" id="MobiDB-lite"/>
    </source>
</evidence>
<feature type="domain" description="P-type ATPase C-terminal" evidence="22">
    <location>
        <begin position="839"/>
        <end position="1077"/>
    </location>
</feature>
<dbReference type="Pfam" id="PF16212">
    <property type="entry name" value="PhoLip_ATPase_C"/>
    <property type="match status" value="1"/>
</dbReference>
<keyword evidence="24" id="KW-1185">Reference proteome</keyword>
<dbReference type="InterPro" id="IPR023299">
    <property type="entry name" value="ATPase_P-typ_cyto_dom_N"/>
</dbReference>
<feature type="binding site" evidence="17">
    <location>
        <position position="815"/>
    </location>
    <ligand>
        <name>ATP</name>
        <dbReference type="ChEBI" id="CHEBI:30616"/>
    </ligand>
</feature>
<evidence type="ECO:0000256" key="18">
    <source>
        <dbReference type="PIRSR" id="PIRSR606539-3"/>
    </source>
</evidence>
<dbReference type="GO" id="GO:0006897">
    <property type="term" value="P:endocytosis"/>
    <property type="evidence" value="ECO:0007669"/>
    <property type="project" value="TreeGrafter"/>
</dbReference>
<evidence type="ECO:0000256" key="8">
    <source>
        <dbReference type="ARBA" id="ARBA00022840"/>
    </source>
</evidence>
<feature type="binding site" evidence="17">
    <location>
        <position position="434"/>
    </location>
    <ligand>
        <name>ATP</name>
        <dbReference type="ChEBI" id="CHEBI:30616"/>
    </ligand>
</feature>
<dbReference type="PANTHER" id="PTHR24092">
    <property type="entry name" value="PROBABLE PHOSPHOLIPID-TRANSPORTING ATPASE"/>
    <property type="match status" value="1"/>
</dbReference>
<keyword evidence="6 18" id="KW-0479">Metal-binding</keyword>
<keyword evidence="14 19" id="KW-0472">Membrane</keyword>
<keyword evidence="10 19" id="KW-1278">Translocase</keyword>
<keyword evidence="13" id="KW-0445">Lipid transport</keyword>
<keyword evidence="8 17" id="KW-0067">ATP-binding</keyword>
<dbReference type="InterPro" id="IPR018303">
    <property type="entry name" value="ATPase_P-typ_P_site"/>
</dbReference>
<comment type="similarity">
    <text evidence="3 19">Belongs to the cation transport ATPase (P-type) (TC 3.A.3) family. Type IV subfamily.</text>
</comment>
<evidence type="ECO:0000256" key="10">
    <source>
        <dbReference type="ARBA" id="ARBA00022967"/>
    </source>
</evidence>
<dbReference type="Gene3D" id="3.40.50.1000">
    <property type="entry name" value="HAD superfamily/HAD-like"/>
    <property type="match status" value="1"/>
</dbReference>
<feature type="binding site" evidence="17">
    <location>
        <position position="654"/>
    </location>
    <ligand>
        <name>ATP</name>
        <dbReference type="ChEBI" id="CHEBI:30616"/>
    </ligand>
</feature>
<keyword evidence="5 19" id="KW-0812">Transmembrane</keyword>
<feature type="binding site" evidence="18">
    <location>
        <position position="436"/>
    </location>
    <ligand>
        <name>Mg(2+)</name>
        <dbReference type="ChEBI" id="CHEBI:18420"/>
    </ligand>
</feature>
<evidence type="ECO:0000256" key="15">
    <source>
        <dbReference type="ARBA" id="ARBA00034036"/>
    </source>
</evidence>
<keyword evidence="4" id="KW-0813">Transport</keyword>
<keyword evidence="7 17" id="KW-0547">Nucleotide-binding</keyword>
<dbReference type="PANTHER" id="PTHR24092:SF50">
    <property type="entry name" value="PHOSPHOLIPID-TRANSPORTING ATPASE IIB-RELATED"/>
    <property type="match status" value="1"/>
</dbReference>
<feature type="transmembrane region" description="Helical" evidence="19">
    <location>
        <begin position="349"/>
        <end position="369"/>
    </location>
</feature>
<name>A0A8C6MB41_NOTFU</name>
<comment type="catalytic activity">
    <reaction evidence="15 19">
        <text>ATP + H2O + phospholipidSide 1 = ADP + phosphate + phospholipidSide 2.</text>
        <dbReference type="EC" id="7.6.2.1"/>
    </reaction>
</comment>
<feature type="transmembrane region" description="Helical" evidence="19">
    <location>
        <begin position="899"/>
        <end position="921"/>
    </location>
</feature>
<feature type="binding site" evidence="17">
    <location>
        <position position="731"/>
    </location>
    <ligand>
        <name>ATP</name>
        <dbReference type="ChEBI" id="CHEBI:30616"/>
    </ligand>
</feature>
<dbReference type="CDD" id="cd07541">
    <property type="entry name" value="P-type_ATPase_APLT_Neo1-like"/>
    <property type="match status" value="1"/>
</dbReference>
<dbReference type="GO" id="GO:0016887">
    <property type="term" value="F:ATP hydrolysis activity"/>
    <property type="evidence" value="ECO:0007669"/>
    <property type="project" value="InterPro"/>
</dbReference>
<protein>
    <recommendedName>
        <fullName evidence="19">Phospholipid-transporting ATPase</fullName>
        <ecNumber evidence="19">7.6.2.1</ecNumber>
    </recommendedName>
</protein>
<dbReference type="SUPFAM" id="SSF81653">
    <property type="entry name" value="Calcium ATPase, transduction domain A"/>
    <property type="match status" value="1"/>
</dbReference>
<evidence type="ECO:0000256" key="14">
    <source>
        <dbReference type="ARBA" id="ARBA00023136"/>
    </source>
</evidence>
<dbReference type="AlphaFoldDB" id="A0A8C6MB41"/>
<dbReference type="GO" id="GO:0140326">
    <property type="term" value="F:ATPase-coupled intramembrane lipid transporter activity"/>
    <property type="evidence" value="ECO:0007669"/>
    <property type="project" value="UniProtKB-EC"/>
</dbReference>
<dbReference type="GO" id="GO:0005524">
    <property type="term" value="F:ATP binding"/>
    <property type="evidence" value="ECO:0007669"/>
    <property type="project" value="UniProtKB-UniRule"/>
</dbReference>
<feature type="compositionally biased region" description="Acidic residues" evidence="20">
    <location>
        <begin position="537"/>
        <end position="546"/>
    </location>
</feature>
<keyword evidence="11 19" id="KW-1133">Transmembrane helix</keyword>
<dbReference type="InterPro" id="IPR032630">
    <property type="entry name" value="P_typ_ATPase_c"/>
</dbReference>
<dbReference type="GeneTree" id="ENSGT00940000157071"/>
<feature type="binding site" evidence="17">
    <location>
        <position position="792"/>
    </location>
    <ligand>
        <name>ATP</name>
        <dbReference type="ChEBI" id="CHEBI:30616"/>
    </ligand>
</feature>
<dbReference type="InterPro" id="IPR006539">
    <property type="entry name" value="P-type_ATPase_IV"/>
</dbReference>
<dbReference type="InterPro" id="IPR008250">
    <property type="entry name" value="ATPase_P-typ_transduc_dom_A_sf"/>
</dbReference>
<dbReference type="SUPFAM" id="SSF56784">
    <property type="entry name" value="HAD-like"/>
    <property type="match status" value="1"/>
</dbReference>
<dbReference type="PRINTS" id="PR00119">
    <property type="entry name" value="CATATPASE"/>
</dbReference>
<organism evidence="23 24">
    <name type="scientific">Nothobranchius furzeri</name>
    <name type="common">Turquoise killifish</name>
    <dbReference type="NCBI Taxonomy" id="105023"/>
    <lineage>
        <taxon>Eukaryota</taxon>
        <taxon>Metazoa</taxon>
        <taxon>Chordata</taxon>
        <taxon>Craniata</taxon>
        <taxon>Vertebrata</taxon>
        <taxon>Euteleostomi</taxon>
        <taxon>Actinopterygii</taxon>
        <taxon>Neopterygii</taxon>
        <taxon>Teleostei</taxon>
        <taxon>Neoteleostei</taxon>
        <taxon>Acanthomorphata</taxon>
        <taxon>Ovalentaria</taxon>
        <taxon>Atherinomorphae</taxon>
        <taxon>Cyprinodontiformes</taxon>
        <taxon>Nothobranchiidae</taxon>
        <taxon>Nothobranchius</taxon>
    </lineage>
</organism>
<dbReference type="FunFam" id="3.40.1110.10:FF:000008">
    <property type="entry name" value="Phospholipid-transporting ATPase"/>
    <property type="match status" value="1"/>
</dbReference>
<gene>
    <name evidence="23" type="primary">ATP9B</name>
</gene>
<evidence type="ECO:0000259" key="22">
    <source>
        <dbReference type="Pfam" id="PF16212"/>
    </source>
</evidence>
<dbReference type="InterPro" id="IPR059000">
    <property type="entry name" value="ATPase_P-type_domA"/>
</dbReference>
<evidence type="ECO:0000256" key="1">
    <source>
        <dbReference type="ARBA" id="ARBA00001946"/>
    </source>
</evidence>
<feature type="binding site" evidence="18">
    <location>
        <position position="434"/>
    </location>
    <ligand>
        <name>Mg(2+)</name>
        <dbReference type="ChEBI" id="CHEBI:18420"/>
    </ligand>
</feature>
<dbReference type="InterPro" id="IPR001757">
    <property type="entry name" value="P_typ_ATPase"/>
</dbReference>
<dbReference type="SUPFAM" id="SSF81660">
    <property type="entry name" value="Metal cation-transporting ATPase, ATP-binding domain N"/>
    <property type="match status" value="1"/>
</dbReference>
<feature type="binding site" evidence="17">
    <location>
        <position position="816"/>
    </location>
    <ligand>
        <name>ATP</name>
        <dbReference type="ChEBI" id="CHEBI:30616"/>
    </ligand>
</feature>
<dbReference type="Pfam" id="PF00122">
    <property type="entry name" value="E1-E2_ATPase"/>
    <property type="match status" value="1"/>
</dbReference>
<reference evidence="23" key="1">
    <citation type="submission" date="2014-08" db="EMBL/GenBank/DDBJ databases">
        <authorList>
            <person name="Senf B."/>
            <person name="Petzold A."/>
            <person name="Downie B.R."/>
            <person name="Koch P."/>
            <person name="Platzer M."/>
        </authorList>
    </citation>
    <scope>NUCLEOTIDE SEQUENCE [LARGE SCALE GENOMIC DNA]</scope>
    <source>
        <strain evidence="23">GRZ</strain>
    </source>
</reference>
<feature type="transmembrane region" description="Helical" evidence="19">
    <location>
        <begin position="977"/>
        <end position="998"/>
    </location>
</feature>
<comment type="cofactor">
    <cofactor evidence="1 18">
        <name>Mg(2+)</name>
        <dbReference type="ChEBI" id="CHEBI:18420"/>
    </cofactor>
</comment>
<feature type="transmembrane region" description="Helical" evidence="19">
    <location>
        <begin position="70"/>
        <end position="92"/>
    </location>
</feature>
<dbReference type="InterPro" id="IPR023214">
    <property type="entry name" value="HAD_sf"/>
</dbReference>
<dbReference type="GO" id="GO:0000287">
    <property type="term" value="F:magnesium ion binding"/>
    <property type="evidence" value="ECO:0007669"/>
    <property type="project" value="UniProtKB-UniRule"/>
</dbReference>
<evidence type="ECO:0000256" key="5">
    <source>
        <dbReference type="ARBA" id="ARBA00022692"/>
    </source>
</evidence>
<evidence type="ECO:0000256" key="7">
    <source>
        <dbReference type="ARBA" id="ARBA00022741"/>
    </source>
</evidence>
<feature type="binding site" evidence="18">
    <location>
        <position position="812"/>
    </location>
    <ligand>
        <name>Mg(2+)</name>
        <dbReference type="ChEBI" id="CHEBI:18420"/>
    </ligand>
</feature>
<feature type="active site" description="4-aspartylphosphate intermediate" evidence="16">
    <location>
        <position position="434"/>
    </location>
</feature>
<dbReference type="Gene3D" id="2.70.150.10">
    <property type="entry name" value="Calcium-transporting ATPase, cytoplasmic transduction domain A"/>
    <property type="match status" value="1"/>
</dbReference>
<dbReference type="GO" id="GO:0005802">
    <property type="term" value="C:trans-Golgi network"/>
    <property type="evidence" value="ECO:0007669"/>
    <property type="project" value="TreeGrafter"/>
</dbReference>
<evidence type="ECO:0000259" key="21">
    <source>
        <dbReference type="Pfam" id="PF00122"/>
    </source>
</evidence>
<evidence type="ECO:0000256" key="19">
    <source>
        <dbReference type="RuleBase" id="RU362033"/>
    </source>
</evidence>
<keyword evidence="12" id="KW-0333">Golgi apparatus</keyword>
<feature type="binding site" evidence="17">
    <location>
        <position position="601"/>
    </location>
    <ligand>
        <name>ATP</name>
        <dbReference type="ChEBI" id="CHEBI:30616"/>
    </ligand>
</feature>
<reference evidence="23" key="3">
    <citation type="submission" date="2025-09" db="UniProtKB">
        <authorList>
            <consortium name="Ensembl"/>
        </authorList>
    </citation>
    <scope>IDENTIFICATION</scope>
</reference>
<feature type="binding site" evidence="17">
    <location>
        <position position="625"/>
    </location>
    <ligand>
        <name>ATP</name>
        <dbReference type="ChEBI" id="CHEBI:30616"/>
    </ligand>
</feature>
<dbReference type="Pfam" id="PF13246">
    <property type="entry name" value="Cation_ATPase"/>
    <property type="match status" value="1"/>
</dbReference>
<comment type="subcellular location">
    <subcellularLocation>
        <location evidence="2">Golgi apparatus</location>
        <location evidence="2">trans-Golgi network membrane</location>
        <topology evidence="2">Multi-pass membrane protein</topology>
    </subcellularLocation>
    <subcellularLocation>
        <location evidence="19">Membrane</location>
        <topology evidence="19">Multi-pass membrane protein</topology>
    </subcellularLocation>
</comment>
<evidence type="ECO:0000256" key="2">
    <source>
        <dbReference type="ARBA" id="ARBA00004166"/>
    </source>
</evidence>
<evidence type="ECO:0000256" key="6">
    <source>
        <dbReference type="ARBA" id="ARBA00022723"/>
    </source>
</evidence>
<feature type="domain" description="P-type ATPase A" evidence="21">
    <location>
        <begin position="189"/>
        <end position="324"/>
    </location>
</feature>
<dbReference type="NCBIfam" id="TIGR01494">
    <property type="entry name" value="ATPase_P-type"/>
    <property type="match status" value="2"/>
</dbReference>
<dbReference type="EC" id="7.6.2.1" evidence="19"/>
<evidence type="ECO:0000256" key="12">
    <source>
        <dbReference type="ARBA" id="ARBA00023034"/>
    </source>
</evidence>
<feature type="binding site" evidence="17">
    <location>
        <position position="436"/>
    </location>
    <ligand>
        <name>ATP</name>
        <dbReference type="ChEBI" id="CHEBI:30616"/>
    </ligand>
</feature>
<feature type="transmembrane region" description="Helical" evidence="19">
    <location>
        <begin position="121"/>
        <end position="139"/>
    </location>
</feature>
<feature type="region of interest" description="Disordered" evidence="20">
    <location>
        <begin position="483"/>
        <end position="504"/>
    </location>
</feature>
<evidence type="ECO:0000256" key="16">
    <source>
        <dbReference type="PIRSR" id="PIRSR606539-1"/>
    </source>
</evidence>
<feature type="binding site" evidence="17">
    <location>
        <position position="435"/>
    </location>
    <ligand>
        <name>ATP</name>
        <dbReference type="ChEBI" id="CHEBI:30616"/>
    </ligand>
</feature>
<feature type="binding site" evidence="17">
    <location>
        <position position="559"/>
    </location>
    <ligand>
        <name>ATP</name>
        <dbReference type="ChEBI" id="CHEBI:30616"/>
    </ligand>
</feature>
<evidence type="ECO:0000313" key="23">
    <source>
        <dbReference type="Ensembl" id="ENSNFUP00015032694.1"/>
    </source>
</evidence>
<reference evidence="23" key="2">
    <citation type="submission" date="2025-08" db="UniProtKB">
        <authorList>
            <consortium name="Ensembl"/>
        </authorList>
    </citation>
    <scope>IDENTIFICATION</scope>
</reference>
<dbReference type="NCBIfam" id="TIGR01652">
    <property type="entry name" value="ATPase-Plipid"/>
    <property type="match status" value="1"/>
</dbReference>
<evidence type="ECO:0000256" key="4">
    <source>
        <dbReference type="ARBA" id="ARBA00022448"/>
    </source>
</evidence>
<accession>A0A8C6MB41</accession>
<dbReference type="SUPFAM" id="SSF81665">
    <property type="entry name" value="Calcium ATPase, transmembrane domain M"/>
    <property type="match status" value="1"/>
</dbReference>
<evidence type="ECO:0000256" key="9">
    <source>
        <dbReference type="ARBA" id="ARBA00022842"/>
    </source>
</evidence>
<dbReference type="PROSITE" id="PS00154">
    <property type="entry name" value="ATPASE_E1_E2"/>
    <property type="match status" value="1"/>
</dbReference>
<dbReference type="Proteomes" id="UP000694548">
    <property type="component" value="Chromosome sgr19"/>
</dbReference>
<feature type="binding site" evidence="17">
    <location>
        <position position="786"/>
    </location>
    <ligand>
        <name>ATP</name>
        <dbReference type="ChEBI" id="CHEBI:30616"/>
    </ligand>
</feature>
<dbReference type="Ensembl" id="ENSNFUT00015034174.1">
    <property type="protein sequence ID" value="ENSNFUP00015032694.1"/>
    <property type="gene ID" value="ENSNFUG00015014178.1"/>
</dbReference>
<feature type="transmembrane region" description="Helical" evidence="19">
    <location>
        <begin position="873"/>
        <end position="893"/>
    </location>
</feature>
<dbReference type="GO" id="GO:0045332">
    <property type="term" value="P:phospholipid translocation"/>
    <property type="evidence" value="ECO:0007669"/>
    <property type="project" value="TreeGrafter"/>
</dbReference>
<evidence type="ECO:0000256" key="3">
    <source>
        <dbReference type="ARBA" id="ARBA00008109"/>
    </source>
</evidence>
<evidence type="ECO:0000313" key="24">
    <source>
        <dbReference type="Proteomes" id="UP000694548"/>
    </source>
</evidence>
<dbReference type="GO" id="GO:0006890">
    <property type="term" value="P:retrograde vesicle-mediated transport, Golgi to endoplasmic reticulum"/>
    <property type="evidence" value="ECO:0007669"/>
    <property type="project" value="TreeGrafter"/>
</dbReference>
<proteinExistence type="inferred from homology"/>